<dbReference type="PANTHER" id="PTHR36182:SF1">
    <property type="entry name" value="PROTEIN, PUTATIVE (AFU_ORTHOLOGUE AFUA_6G10930)-RELATED"/>
    <property type="match status" value="1"/>
</dbReference>
<gene>
    <name evidence="3" type="ORF">H4R26_004654</name>
</gene>
<evidence type="ECO:0000256" key="1">
    <source>
        <dbReference type="SAM" id="MobiDB-lite"/>
    </source>
</evidence>
<dbReference type="AlphaFoldDB" id="A0A9W8BA89"/>
<evidence type="ECO:0000313" key="4">
    <source>
        <dbReference type="Proteomes" id="UP001150907"/>
    </source>
</evidence>
<evidence type="ECO:0000313" key="3">
    <source>
        <dbReference type="EMBL" id="KAJ2000358.1"/>
    </source>
</evidence>
<feature type="signal peptide" evidence="2">
    <location>
        <begin position="1"/>
        <end position="18"/>
    </location>
</feature>
<dbReference type="OrthoDB" id="2342176at2759"/>
<accession>A0A9W8BA89</accession>
<sequence>MHLKRISAIALLADLCFAQVEMREPPPRRSKFSKFYITADDVDYNMKSPLNGKNGYPCRKSAPGPVQGTLVAGQDLKVFFDGMATRQGGDCQFAISYDNGTSFAVIWDKLGNCFLDTVNGGYEVPIPDRLPAAKDAVFAWTWIPAVGERSYFMNCADVRIENYGKQESYTGKELLVVNVPGKTTVAPKRFETNDTLPALFESRPLITVGEPAAEVIKSNAKAKASTGDEEAVAEDDGDHSAEGETTGEEDTSGVVILYVSESTSTTTNVVYVSEYITEEDTDVNGLYSYGGGIQTKGALSTVLGPYVKPLFGTNVGLTIAPAETSDTADNYPALMTYTNDLVPNRSTGSAKWLDSNSSKYFPPSLPAPQTASPTSATVDLGSISGQVSGSKSGQAQGAADTMYPAGTPLFDTTIRSIKGGRDAAGLLAPSMSRDPADHAELVPSNIVTTNRPEFRSITDLAHMNTVNHLHTLPAATPHATTMFSTVTKDGKPLLQVVVSLDKTAIPESLTISYSAPA</sequence>
<dbReference type="Gene3D" id="2.70.50.70">
    <property type="match status" value="1"/>
</dbReference>
<dbReference type="PANTHER" id="PTHR36182">
    <property type="entry name" value="PROTEIN, PUTATIVE (AFU_ORTHOLOGUE AFUA_6G10930)-RELATED"/>
    <property type="match status" value="1"/>
</dbReference>
<name>A0A9W8BA89_9FUNG</name>
<feature type="chain" id="PRO_5040875031" evidence="2">
    <location>
        <begin position="19"/>
        <end position="517"/>
    </location>
</feature>
<feature type="compositionally biased region" description="Acidic residues" evidence="1">
    <location>
        <begin position="227"/>
        <end position="237"/>
    </location>
</feature>
<feature type="compositionally biased region" description="Polar residues" evidence="1">
    <location>
        <begin position="367"/>
        <end position="395"/>
    </location>
</feature>
<keyword evidence="4" id="KW-1185">Reference proteome</keyword>
<keyword evidence="2" id="KW-0732">Signal</keyword>
<organism evidence="3 4">
    <name type="scientific">Coemansia thaxteri</name>
    <dbReference type="NCBI Taxonomy" id="2663907"/>
    <lineage>
        <taxon>Eukaryota</taxon>
        <taxon>Fungi</taxon>
        <taxon>Fungi incertae sedis</taxon>
        <taxon>Zoopagomycota</taxon>
        <taxon>Kickxellomycotina</taxon>
        <taxon>Kickxellomycetes</taxon>
        <taxon>Kickxellales</taxon>
        <taxon>Kickxellaceae</taxon>
        <taxon>Coemansia</taxon>
    </lineage>
</organism>
<reference evidence="3" key="1">
    <citation type="submission" date="2022-07" db="EMBL/GenBank/DDBJ databases">
        <title>Phylogenomic reconstructions and comparative analyses of Kickxellomycotina fungi.</title>
        <authorList>
            <person name="Reynolds N.K."/>
            <person name="Stajich J.E."/>
            <person name="Barry K."/>
            <person name="Grigoriev I.V."/>
            <person name="Crous P."/>
            <person name="Smith M.E."/>
        </authorList>
    </citation>
    <scope>NUCLEOTIDE SEQUENCE</scope>
    <source>
        <strain evidence="3">IMI 214461</strain>
    </source>
</reference>
<dbReference type="EMBL" id="JANBQF010000544">
    <property type="protein sequence ID" value="KAJ2000358.1"/>
    <property type="molecule type" value="Genomic_DNA"/>
</dbReference>
<comment type="caution">
    <text evidence="3">The sequence shown here is derived from an EMBL/GenBank/DDBJ whole genome shotgun (WGS) entry which is preliminary data.</text>
</comment>
<protein>
    <submittedName>
        <fullName evidence="3">Uncharacterized protein</fullName>
    </submittedName>
</protein>
<proteinExistence type="predicted"/>
<dbReference type="Proteomes" id="UP001150907">
    <property type="component" value="Unassembled WGS sequence"/>
</dbReference>
<feature type="region of interest" description="Disordered" evidence="1">
    <location>
        <begin position="219"/>
        <end position="252"/>
    </location>
</feature>
<feature type="region of interest" description="Disordered" evidence="1">
    <location>
        <begin position="363"/>
        <end position="399"/>
    </location>
</feature>
<evidence type="ECO:0000256" key="2">
    <source>
        <dbReference type="SAM" id="SignalP"/>
    </source>
</evidence>